<keyword evidence="4" id="KW-1185">Reference proteome</keyword>
<evidence type="ECO:0000256" key="1">
    <source>
        <dbReference type="SAM" id="SignalP"/>
    </source>
</evidence>
<dbReference type="AlphaFoldDB" id="A0A544W3T8"/>
<feature type="signal peptide" evidence="1">
    <location>
        <begin position="1"/>
        <end position="19"/>
    </location>
</feature>
<evidence type="ECO:0000259" key="2">
    <source>
        <dbReference type="Pfam" id="PF13354"/>
    </source>
</evidence>
<dbReference type="GO" id="GO:0030655">
    <property type="term" value="P:beta-lactam antibiotic catabolic process"/>
    <property type="evidence" value="ECO:0007669"/>
    <property type="project" value="InterPro"/>
</dbReference>
<dbReference type="InterPro" id="IPR000871">
    <property type="entry name" value="Beta-lactam_class-A"/>
</dbReference>
<dbReference type="Pfam" id="PF13354">
    <property type="entry name" value="Beta-lactamase2"/>
    <property type="match status" value="1"/>
</dbReference>
<evidence type="ECO:0000313" key="4">
    <source>
        <dbReference type="Proteomes" id="UP000315759"/>
    </source>
</evidence>
<name>A0A544W3T8_9MYCO</name>
<dbReference type="SUPFAM" id="SSF56601">
    <property type="entry name" value="beta-lactamase/transpeptidase-like"/>
    <property type="match status" value="1"/>
</dbReference>
<dbReference type="InterPro" id="IPR045155">
    <property type="entry name" value="Beta-lactam_cat"/>
</dbReference>
<comment type="caution">
    <text evidence="3">The sequence shown here is derived from an EMBL/GenBank/DDBJ whole genome shotgun (WGS) entry which is preliminary data.</text>
</comment>
<proteinExistence type="predicted"/>
<accession>A0A544W3T8</accession>
<dbReference type="GO" id="GO:0008800">
    <property type="term" value="F:beta-lactamase activity"/>
    <property type="evidence" value="ECO:0007669"/>
    <property type="project" value="InterPro"/>
</dbReference>
<gene>
    <name evidence="3" type="ORF">D8S82_08885</name>
</gene>
<feature type="chain" id="PRO_5039486864" evidence="1">
    <location>
        <begin position="20"/>
        <end position="271"/>
    </location>
</feature>
<dbReference type="PANTHER" id="PTHR35333">
    <property type="entry name" value="BETA-LACTAMASE"/>
    <property type="match status" value="1"/>
</dbReference>
<reference evidence="3 4" key="1">
    <citation type="submission" date="2018-10" db="EMBL/GenBank/DDBJ databases">
        <title>Draft genome of Mycobacterium hodleri strain B.</title>
        <authorList>
            <person name="Amande T.J."/>
            <person name="Mcgenity T.J."/>
        </authorList>
    </citation>
    <scope>NUCLEOTIDE SEQUENCE [LARGE SCALE GENOMIC DNA]</scope>
    <source>
        <strain evidence="3 4">B</strain>
    </source>
</reference>
<dbReference type="PANTHER" id="PTHR35333:SF3">
    <property type="entry name" value="BETA-LACTAMASE-TYPE TRANSPEPTIDASE FOLD CONTAINING PROTEIN"/>
    <property type="match status" value="1"/>
</dbReference>
<dbReference type="Gene3D" id="3.40.710.10">
    <property type="entry name" value="DD-peptidase/beta-lactamase superfamily"/>
    <property type="match status" value="1"/>
</dbReference>
<dbReference type="InterPro" id="IPR012338">
    <property type="entry name" value="Beta-lactam/transpept-like"/>
</dbReference>
<protein>
    <submittedName>
        <fullName evidence="3">Serine hydrolase</fullName>
    </submittedName>
</protein>
<sequence length="271" mass="28820">MRRCAIVLVVALLALISGAAPSTASPCGTAAAECGLRQRIALAEQYLQTRPGTVGFVLRDRATGATYRNVNAATPIWTASTIKLAMVSDLLTRQRAGVIALTDADRRSMVAMLRNSDNDAADALWSRYGGEANAFNANLPRYGMPNVVPQRGFGDVFPYWGFQKATADDLDGLMNYVLTGLSPADATAVVAEMQRVDPDQQWGVWGAGPAMTPGNKNGWSQEQGGWVVNSVGFAGAQQRYTLAIMNALGDEGGYDDGVATTTQLSRILLSP</sequence>
<keyword evidence="3" id="KW-0378">Hydrolase</keyword>
<dbReference type="GO" id="GO:0046677">
    <property type="term" value="P:response to antibiotic"/>
    <property type="evidence" value="ECO:0007669"/>
    <property type="project" value="InterPro"/>
</dbReference>
<evidence type="ECO:0000313" key="3">
    <source>
        <dbReference type="EMBL" id="TQR86886.1"/>
    </source>
</evidence>
<dbReference type="EMBL" id="VIFX01000009">
    <property type="protein sequence ID" value="TQR86886.1"/>
    <property type="molecule type" value="Genomic_DNA"/>
</dbReference>
<dbReference type="RefSeq" id="WP_142551747.1">
    <property type="nucleotide sequence ID" value="NZ_VIFX01000009.1"/>
</dbReference>
<organism evidence="3 4">
    <name type="scientific">Mycolicibacterium hodleri</name>
    <dbReference type="NCBI Taxonomy" id="49897"/>
    <lineage>
        <taxon>Bacteria</taxon>
        <taxon>Bacillati</taxon>
        <taxon>Actinomycetota</taxon>
        <taxon>Actinomycetes</taxon>
        <taxon>Mycobacteriales</taxon>
        <taxon>Mycobacteriaceae</taxon>
        <taxon>Mycolicibacterium</taxon>
    </lineage>
</organism>
<feature type="domain" description="Beta-lactamase class A catalytic" evidence="2">
    <location>
        <begin position="111"/>
        <end position="245"/>
    </location>
</feature>
<keyword evidence="1" id="KW-0732">Signal</keyword>
<dbReference type="Proteomes" id="UP000315759">
    <property type="component" value="Unassembled WGS sequence"/>
</dbReference>